<gene>
    <name evidence="1" type="primary">SNZ1_3</name>
    <name evidence="1" type="ORF">H4R21_004449</name>
</gene>
<evidence type="ECO:0000313" key="1">
    <source>
        <dbReference type="EMBL" id="KAJ2797107.1"/>
    </source>
</evidence>
<accession>A0ACC1KXH2</accession>
<reference evidence="1" key="1">
    <citation type="submission" date="2022-07" db="EMBL/GenBank/DDBJ databases">
        <title>Phylogenomic reconstructions and comparative analyses of Kickxellomycotina fungi.</title>
        <authorList>
            <person name="Reynolds N.K."/>
            <person name="Stajich J.E."/>
            <person name="Barry K."/>
            <person name="Grigoriev I.V."/>
            <person name="Crous P."/>
            <person name="Smith M.E."/>
        </authorList>
    </citation>
    <scope>NUCLEOTIDE SEQUENCE</scope>
    <source>
        <strain evidence="1">BCRC 34780</strain>
    </source>
</reference>
<dbReference type="Proteomes" id="UP001140087">
    <property type="component" value="Unassembled WGS sequence"/>
</dbReference>
<feature type="non-terminal residue" evidence="1">
    <location>
        <position position="182"/>
    </location>
</feature>
<keyword evidence="2" id="KW-1185">Reference proteome</keyword>
<dbReference type="EMBL" id="JANBUN010001682">
    <property type="protein sequence ID" value="KAJ2797107.1"/>
    <property type="molecule type" value="Genomic_DNA"/>
</dbReference>
<sequence length="182" mass="19820">MEAKVMEACGVAFIDEDEQLTGKSGVFIKKYEHGAPFICGISNLEEALKRIAEGAAMLRNMHGGSGSNTFTGHYQTIQDEIKALAAKTDDERKEYATKNNVPLGLVNQVVQLKRLPVPFFADADIVLPVDVAMAMDIGYDGVIVSAGAFTVANPERRMRSLVMAAIHYKNPRRIAAISEDCT</sequence>
<dbReference type="EC" id="4.3.3.6" evidence="1"/>
<evidence type="ECO:0000313" key="2">
    <source>
        <dbReference type="Proteomes" id="UP001140087"/>
    </source>
</evidence>
<comment type="caution">
    <text evidence="1">The sequence shown here is derived from an EMBL/GenBank/DDBJ whole genome shotgun (WGS) entry which is preliminary data.</text>
</comment>
<proteinExistence type="predicted"/>
<name>A0ACC1KXH2_9FUNG</name>
<protein>
    <submittedName>
        <fullName evidence="1">Pyridoxal 5'-phosphate synthase subunit snz1</fullName>
        <ecNumber evidence="1">4.3.3.6</ecNumber>
    </submittedName>
</protein>
<organism evidence="1 2">
    <name type="scientific">Coemansia helicoidea</name>
    <dbReference type="NCBI Taxonomy" id="1286919"/>
    <lineage>
        <taxon>Eukaryota</taxon>
        <taxon>Fungi</taxon>
        <taxon>Fungi incertae sedis</taxon>
        <taxon>Zoopagomycota</taxon>
        <taxon>Kickxellomycotina</taxon>
        <taxon>Kickxellomycetes</taxon>
        <taxon>Kickxellales</taxon>
        <taxon>Kickxellaceae</taxon>
        <taxon>Coemansia</taxon>
    </lineage>
</organism>
<keyword evidence="1" id="KW-0456">Lyase</keyword>